<dbReference type="Proteomes" id="UP000257109">
    <property type="component" value="Unassembled WGS sequence"/>
</dbReference>
<accession>A0A371EH48</accession>
<name>A0A371EH48_MUCPR</name>
<organism evidence="1 2">
    <name type="scientific">Mucuna pruriens</name>
    <name type="common">Velvet bean</name>
    <name type="synonym">Dolichos pruriens</name>
    <dbReference type="NCBI Taxonomy" id="157652"/>
    <lineage>
        <taxon>Eukaryota</taxon>
        <taxon>Viridiplantae</taxon>
        <taxon>Streptophyta</taxon>
        <taxon>Embryophyta</taxon>
        <taxon>Tracheophyta</taxon>
        <taxon>Spermatophyta</taxon>
        <taxon>Magnoliopsida</taxon>
        <taxon>eudicotyledons</taxon>
        <taxon>Gunneridae</taxon>
        <taxon>Pentapetalae</taxon>
        <taxon>rosids</taxon>
        <taxon>fabids</taxon>
        <taxon>Fabales</taxon>
        <taxon>Fabaceae</taxon>
        <taxon>Papilionoideae</taxon>
        <taxon>50 kb inversion clade</taxon>
        <taxon>NPAAA clade</taxon>
        <taxon>indigoferoid/millettioid clade</taxon>
        <taxon>Phaseoleae</taxon>
        <taxon>Mucuna</taxon>
    </lineage>
</organism>
<evidence type="ECO:0000313" key="1">
    <source>
        <dbReference type="EMBL" id="RDX65368.1"/>
    </source>
</evidence>
<keyword evidence="2" id="KW-1185">Reference proteome</keyword>
<dbReference type="AlphaFoldDB" id="A0A371EH48"/>
<reference evidence="1" key="1">
    <citation type="submission" date="2018-05" db="EMBL/GenBank/DDBJ databases">
        <title>Draft genome of Mucuna pruriens seed.</title>
        <authorList>
            <person name="Nnadi N.E."/>
            <person name="Vos R."/>
            <person name="Hasami M.H."/>
            <person name="Devisetty U.K."/>
            <person name="Aguiy J.C."/>
        </authorList>
    </citation>
    <scope>NUCLEOTIDE SEQUENCE [LARGE SCALE GENOMIC DNA]</scope>
    <source>
        <strain evidence="1">JCA_2017</strain>
    </source>
</reference>
<evidence type="ECO:0000313" key="2">
    <source>
        <dbReference type="Proteomes" id="UP000257109"/>
    </source>
</evidence>
<dbReference type="EMBL" id="QJKJ01013943">
    <property type="protein sequence ID" value="RDX65368.1"/>
    <property type="molecule type" value="Genomic_DNA"/>
</dbReference>
<sequence length="117" mass="13560">MENNNRMLKELATSDFKSELIHLLPKFHNLAGEDTHKHLKEFHVVVGDTRRLHQDEGFPFLSRQSSKGLALPTASHVQHLGRYEAYVLGEILPNIQNCDHPEGNLWDQVTFKRDIEY</sequence>
<protein>
    <submittedName>
        <fullName evidence="1">Uncharacterized protein</fullName>
    </submittedName>
</protein>
<proteinExistence type="predicted"/>
<feature type="non-terminal residue" evidence="1">
    <location>
        <position position="117"/>
    </location>
</feature>
<comment type="caution">
    <text evidence="1">The sequence shown here is derived from an EMBL/GenBank/DDBJ whole genome shotgun (WGS) entry which is preliminary data.</text>
</comment>
<gene>
    <name evidence="1" type="ORF">CR513_55984</name>
</gene>